<organism evidence="6 7">
    <name type="scientific">Fonticella tunisiensis</name>
    <dbReference type="NCBI Taxonomy" id="1096341"/>
    <lineage>
        <taxon>Bacteria</taxon>
        <taxon>Bacillati</taxon>
        <taxon>Bacillota</taxon>
        <taxon>Clostridia</taxon>
        <taxon>Eubacteriales</taxon>
        <taxon>Clostridiaceae</taxon>
        <taxon>Fonticella</taxon>
    </lineage>
</organism>
<evidence type="ECO:0000256" key="1">
    <source>
        <dbReference type="ARBA" id="ARBA00023015"/>
    </source>
</evidence>
<feature type="domain" description="HTH rpiR-type" evidence="4">
    <location>
        <begin position="4"/>
        <end position="80"/>
    </location>
</feature>
<dbReference type="EMBL" id="SOAZ01000019">
    <property type="protein sequence ID" value="TDT51298.1"/>
    <property type="molecule type" value="Genomic_DNA"/>
</dbReference>
<evidence type="ECO:0000259" key="4">
    <source>
        <dbReference type="PROSITE" id="PS51071"/>
    </source>
</evidence>
<dbReference type="AlphaFoldDB" id="A0A4R7KBE1"/>
<comment type="caution">
    <text evidence="6">The sequence shown here is derived from an EMBL/GenBank/DDBJ whole genome shotgun (WGS) entry which is preliminary data.</text>
</comment>
<reference evidence="6 7" key="1">
    <citation type="submission" date="2019-03" db="EMBL/GenBank/DDBJ databases">
        <title>Genomic Encyclopedia of Type Strains, Phase IV (KMG-IV): sequencing the most valuable type-strain genomes for metagenomic binning, comparative biology and taxonomic classification.</title>
        <authorList>
            <person name="Goeker M."/>
        </authorList>
    </citation>
    <scope>NUCLEOTIDE SEQUENCE [LARGE SCALE GENOMIC DNA]</scope>
    <source>
        <strain evidence="6 7">DSM 24455</strain>
    </source>
</reference>
<keyword evidence="3" id="KW-0804">Transcription</keyword>
<dbReference type="Gene3D" id="1.10.10.10">
    <property type="entry name" value="Winged helix-like DNA-binding domain superfamily/Winged helix DNA-binding domain"/>
    <property type="match status" value="1"/>
</dbReference>
<evidence type="ECO:0000256" key="2">
    <source>
        <dbReference type="ARBA" id="ARBA00023125"/>
    </source>
</evidence>
<dbReference type="SUPFAM" id="SSF46689">
    <property type="entry name" value="Homeodomain-like"/>
    <property type="match status" value="1"/>
</dbReference>
<dbReference type="InterPro" id="IPR036388">
    <property type="entry name" value="WH-like_DNA-bd_sf"/>
</dbReference>
<keyword evidence="1" id="KW-0805">Transcription regulation</keyword>
<dbReference type="OrthoDB" id="3684496at2"/>
<dbReference type="Proteomes" id="UP000295325">
    <property type="component" value="Unassembled WGS sequence"/>
</dbReference>
<dbReference type="PROSITE" id="PS51071">
    <property type="entry name" value="HTH_RPIR"/>
    <property type="match status" value="1"/>
</dbReference>
<dbReference type="GO" id="GO:1901135">
    <property type="term" value="P:carbohydrate derivative metabolic process"/>
    <property type="evidence" value="ECO:0007669"/>
    <property type="project" value="InterPro"/>
</dbReference>
<dbReference type="PANTHER" id="PTHR30514:SF1">
    <property type="entry name" value="HTH-TYPE TRANSCRIPTIONAL REGULATOR HEXR-RELATED"/>
    <property type="match status" value="1"/>
</dbReference>
<evidence type="ECO:0000259" key="5">
    <source>
        <dbReference type="PROSITE" id="PS51464"/>
    </source>
</evidence>
<keyword evidence="7" id="KW-1185">Reference proteome</keyword>
<dbReference type="GO" id="GO:0097367">
    <property type="term" value="F:carbohydrate derivative binding"/>
    <property type="evidence" value="ECO:0007669"/>
    <property type="project" value="InterPro"/>
</dbReference>
<dbReference type="Pfam" id="PF01380">
    <property type="entry name" value="SIS"/>
    <property type="match status" value="1"/>
</dbReference>
<dbReference type="RefSeq" id="WP_133628739.1">
    <property type="nucleotide sequence ID" value="NZ_SOAZ01000019.1"/>
</dbReference>
<sequence length="282" mass="31492">MEQISCLQKLREIYSSLKNAEKRVAEFILQNPNDVVHYSITELAETCKSGEATIFRLCKRLGYKGYQELKIKIASEVVSPIEDIHEEIKEDDDLFIVIQKIFNSTISSLNLTMKMNDTASIDKAINILSKSERIAFFGMGGSSALAFDAYHKFLRTGKRCEYHGDSHIQSILAAVLGENDCIIAISNTGSTKELIENLNIARENKVKIIAVTSDIKSPIAKVSDIVLVSCGKGNNLKSEAMESRISTLTLIDCLFVGLCLRNKEHYFKTLAKTRSAIAKKRF</sequence>
<gene>
    <name evidence="6" type="ORF">EDD71_11928</name>
</gene>
<evidence type="ECO:0000313" key="6">
    <source>
        <dbReference type="EMBL" id="TDT51298.1"/>
    </source>
</evidence>
<dbReference type="InterPro" id="IPR009057">
    <property type="entry name" value="Homeodomain-like_sf"/>
</dbReference>
<evidence type="ECO:0000256" key="3">
    <source>
        <dbReference type="ARBA" id="ARBA00023163"/>
    </source>
</evidence>
<accession>A0A4R7KBE1</accession>
<dbReference type="InterPro" id="IPR046348">
    <property type="entry name" value="SIS_dom_sf"/>
</dbReference>
<dbReference type="PROSITE" id="PS51464">
    <property type="entry name" value="SIS"/>
    <property type="match status" value="1"/>
</dbReference>
<name>A0A4R7KBE1_9CLOT</name>
<dbReference type="Gene3D" id="3.40.50.10490">
    <property type="entry name" value="Glucose-6-phosphate isomerase like protein, domain 1"/>
    <property type="match status" value="1"/>
</dbReference>
<evidence type="ECO:0000313" key="7">
    <source>
        <dbReference type="Proteomes" id="UP000295325"/>
    </source>
</evidence>
<dbReference type="CDD" id="cd05013">
    <property type="entry name" value="SIS_RpiR"/>
    <property type="match status" value="1"/>
</dbReference>
<dbReference type="InterPro" id="IPR000281">
    <property type="entry name" value="HTH_RpiR"/>
</dbReference>
<dbReference type="InterPro" id="IPR001347">
    <property type="entry name" value="SIS_dom"/>
</dbReference>
<dbReference type="PANTHER" id="PTHR30514">
    <property type="entry name" value="GLUCOKINASE"/>
    <property type="match status" value="1"/>
</dbReference>
<proteinExistence type="predicted"/>
<feature type="domain" description="SIS" evidence="5">
    <location>
        <begin position="124"/>
        <end position="264"/>
    </location>
</feature>
<dbReference type="GO" id="GO:0003700">
    <property type="term" value="F:DNA-binding transcription factor activity"/>
    <property type="evidence" value="ECO:0007669"/>
    <property type="project" value="InterPro"/>
</dbReference>
<protein>
    <submittedName>
        <fullName evidence="6">RpiR family transcriptional regulator</fullName>
    </submittedName>
</protein>
<keyword evidence="2" id="KW-0238">DNA-binding</keyword>
<dbReference type="Pfam" id="PF01418">
    <property type="entry name" value="HTH_6"/>
    <property type="match status" value="1"/>
</dbReference>
<dbReference type="SUPFAM" id="SSF53697">
    <property type="entry name" value="SIS domain"/>
    <property type="match status" value="1"/>
</dbReference>
<dbReference type="GO" id="GO:0003677">
    <property type="term" value="F:DNA binding"/>
    <property type="evidence" value="ECO:0007669"/>
    <property type="project" value="UniProtKB-KW"/>
</dbReference>
<dbReference type="InterPro" id="IPR035472">
    <property type="entry name" value="RpiR-like_SIS"/>
</dbReference>
<dbReference type="InterPro" id="IPR047640">
    <property type="entry name" value="RpiR-like"/>
</dbReference>